<comment type="caution">
    <text evidence="2">The sequence shown here is derived from an EMBL/GenBank/DDBJ whole genome shotgun (WGS) entry which is preliminary data.</text>
</comment>
<dbReference type="InterPro" id="IPR015897">
    <property type="entry name" value="CHK_kinase-like"/>
</dbReference>
<dbReference type="EMBL" id="JAQQWP010000008">
    <property type="protein sequence ID" value="KAK8106144.1"/>
    <property type="molecule type" value="Genomic_DNA"/>
</dbReference>
<dbReference type="Gene3D" id="3.90.1200.10">
    <property type="match status" value="1"/>
</dbReference>
<evidence type="ECO:0000259" key="1">
    <source>
        <dbReference type="SMART" id="SM00587"/>
    </source>
</evidence>
<name>A0AAW0QKX7_9PEZI</name>
<sequence length="367" mass="40589">MAIVRGHLNSSEALPVTPDQVTAEWCSDVLGCVVKDLKVIKTIHGTASKIILELIYADTTGQEFTLPDRVCVKGGFDTNILAMFPGLTTLYRREAEFYYYVAPLITVVRLPRAWYCGSDIANGQGIVVMDDLGSMGCTFGNPLEPWPVARVRAGVEQLAALHAETWAPKTTAGEEKNCFPWLAGGSTFPAMVLTLLEPEPWGRRFAEGERPPSVPDDMQDRERMRAAFQKLWAGSDPRYHCLVHGDAHLANTYITAEGEPGFLDWQGLAVGSAFDDVPYFIVGALTVADRREHEVGLVEHYLSTLAALGGPRFARGEVWDEYRKHAMHGFMWALTDPRMQPNDVVFAMVERYTAAMVDHGTLALLEA</sequence>
<dbReference type="PANTHER" id="PTHR23020:SF41">
    <property type="entry name" value="AMINOGLYCOSIDE PHOSPHOTRANSFERASE DOMAIN-CONTAINING PROTEIN"/>
    <property type="match status" value="1"/>
</dbReference>
<keyword evidence="3" id="KW-1185">Reference proteome</keyword>
<evidence type="ECO:0000313" key="2">
    <source>
        <dbReference type="EMBL" id="KAK8106144.1"/>
    </source>
</evidence>
<gene>
    <name evidence="2" type="ORF">PG999_009503</name>
</gene>
<dbReference type="Pfam" id="PF01636">
    <property type="entry name" value="APH"/>
    <property type="match status" value="1"/>
</dbReference>
<proteinExistence type="predicted"/>
<accession>A0AAW0QKX7</accession>
<dbReference type="PANTHER" id="PTHR23020">
    <property type="entry name" value="UNCHARACTERIZED NUCLEAR HORMONE RECEPTOR-RELATED"/>
    <property type="match status" value="1"/>
</dbReference>
<organism evidence="2 3">
    <name type="scientific">Apiospora kogelbergensis</name>
    <dbReference type="NCBI Taxonomy" id="1337665"/>
    <lineage>
        <taxon>Eukaryota</taxon>
        <taxon>Fungi</taxon>
        <taxon>Dikarya</taxon>
        <taxon>Ascomycota</taxon>
        <taxon>Pezizomycotina</taxon>
        <taxon>Sordariomycetes</taxon>
        <taxon>Xylariomycetidae</taxon>
        <taxon>Amphisphaeriales</taxon>
        <taxon>Apiosporaceae</taxon>
        <taxon>Apiospora</taxon>
    </lineage>
</organism>
<reference evidence="2 3" key="1">
    <citation type="submission" date="2023-01" db="EMBL/GenBank/DDBJ databases">
        <title>Analysis of 21 Apiospora genomes using comparative genomics revels a genus with tremendous synthesis potential of carbohydrate active enzymes and secondary metabolites.</title>
        <authorList>
            <person name="Sorensen T."/>
        </authorList>
    </citation>
    <scope>NUCLEOTIDE SEQUENCE [LARGE SCALE GENOMIC DNA]</scope>
    <source>
        <strain evidence="2 3">CBS 117206</strain>
    </source>
</reference>
<dbReference type="InterPro" id="IPR052961">
    <property type="entry name" value="Oxido-Kinase-like_Enzymes"/>
</dbReference>
<dbReference type="AlphaFoldDB" id="A0AAW0QKX7"/>
<dbReference type="SMART" id="SM00587">
    <property type="entry name" value="CHK"/>
    <property type="match status" value="1"/>
</dbReference>
<evidence type="ECO:0000313" key="3">
    <source>
        <dbReference type="Proteomes" id="UP001392437"/>
    </source>
</evidence>
<dbReference type="InterPro" id="IPR002575">
    <property type="entry name" value="Aminoglycoside_PTrfase"/>
</dbReference>
<dbReference type="InterPro" id="IPR011009">
    <property type="entry name" value="Kinase-like_dom_sf"/>
</dbReference>
<dbReference type="SUPFAM" id="SSF56112">
    <property type="entry name" value="Protein kinase-like (PK-like)"/>
    <property type="match status" value="1"/>
</dbReference>
<protein>
    <recommendedName>
        <fullName evidence="1">CHK kinase-like domain-containing protein</fullName>
    </recommendedName>
</protein>
<dbReference type="Proteomes" id="UP001392437">
    <property type="component" value="Unassembled WGS sequence"/>
</dbReference>
<feature type="domain" description="CHK kinase-like" evidence="1">
    <location>
        <begin position="127"/>
        <end position="311"/>
    </location>
</feature>